<keyword evidence="3" id="KW-1185">Reference proteome</keyword>
<dbReference type="HOGENOM" id="CLU_674545_0_0_1"/>
<protein>
    <submittedName>
        <fullName evidence="2">Uncharacterized protein</fullName>
    </submittedName>
</protein>
<dbReference type="EMBL" id="KN832873">
    <property type="protein sequence ID" value="KIN03996.1"/>
    <property type="molecule type" value="Genomic_DNA"/>
</dbReference>
<evidence type="ECO:0000256" key="1">
    <source>
        <dbReference type="SAM" id="MobiDB-lite"/>
    </source>
</evidence>
<organism evidence="2 3">
    <name type="scientific">Oidiodendron maius (strain Zn)</name>
    <dbReference type="NCBI Taxonomy" id="913774"/>
    <lineage>
        <taxon>Eukaryota</taxon>
        <taxon>Fungi</taxon>
        <taxon>Dikarya</taxon>
        <taxon>Ascomycota</taxon>
        <taxon>Pezizomycotina</taxon>
        <taxon>Leotiomycetes</taxon>
        <taxon>Leotiomycetes incertae sedis</taxon>
        <taxon>Myxotrichaceae</taxon>
        <taxon>Oidiodendron</taxon>
    </lineage>
</organism>
<reference evidence="3" key="2">
    <citation type="submission" date="2015-01" db="EMBL/GenBank/DDBJ databases">
        <title>Evolutionary Origins and Diversification of the Mycorrhizal Mutualists.</title>
        <authorList>
            <consortium name="DOE Joint Genome Institute"/>
            <consortium name="Mycorrhizal Genomics Consortium"/>
            <person name="Kohler A."/>
            <person name="Kuo A."/>
            <person name="Nagy L.G."/>
            <person name="Floudas D."/>
            <person name="Copeland A."/>
            <person name="Barry K.W."/>
            <person name="Cichocki N."/>
            <person name="Veneault-Fourrey C."/>
            <person name="LaButti K."/>
            <person name="Lindquist E.A."/>
            <person name="Lipzen A."/>
            <person name="Lundell T."/>
            <person name="Morin E."/>
            <person name="Murat C."/>
            <person name="Riley R."/>
            <person name="Ohm R."/>
            <person name="Sun H."/>
            <person name="Tunlid A."/>
            <person name="Henrissat B."/>
            <person name="Grigoriev I.V."/>
            <person name="Hibbett D.S."/>
            <person name="Martin F."/>
        </authorList>
    </citation>
    <scope>NUCLEOTIDE SEQUENCE [LARGE SCALE GENOMIC DNA]</scope>
    <source>
        <strain evidence="3">Zn</strain>
    </source>
</reference>
<dbReference type="AlphaFoldDB" id="A0A0C3H741"/>
<gene>
    <name evidence="2" type="ORF">OIDMADRAFT_26627</name>
</gene>
<feature type="compositionally biased region" description="Polar residues" evidence="1">
    <location>
        <begin position="164"/>
        <end position="177"/>
    </location>
</feature>
<proteinExistence type="predicted"/>
<reference evidence="2 3" key="1">
    <citation type="submission" date="2014-04" db="EMBL/GenBank/DDBJ databases">
        <authorList>
            <consortium name="DOE Joint Genome Institute"/>
            <person name="Kuo A."/>
            <person name="Martino E."/>
            <person name="Perotto S."/>
            <person name="Kohler A."/>
            <person name="Nagy L.G."/>
            <person name="Floudas D."/>
            <person name="Copeland A."/>
            <person name="Barry K.W."/>
            <person name="Cichocki N."/>
            <person name="Veneault-Fourrey C."/>
            <person name="LaButti K."/>
            <person name="Lindquist E.A."/>
            <person name="Lipzen A."/>
            <person name="Lundell T."/>
            <person name="Morin E."/>
            <person name="Murat C."/>
            <person name="Sun H."/>
            <person name="Tunlid A."/>
            <person name="Henrissat B."/>
            <person name="Grigoriev I.V."/>
            <person name="Hibbett D.S."/>
            <person name="Martin F."/>
            <person name="Nordberg H.P."/>
            <person name="Cantor M.N."/>
            <person name="Hua S.X."/>
        </authorList>
    </citation>
    <scope>NUCLEOTIDE SEQUENCE [LARGE SCALE GENOMIC DNA]</scope>
    <source>
        <strain evidence="2 3">Zn</strain>
    </source>
</reference>
<evidence type="ECO:0000313" key="3">
    <source>
        <dbReference type="Proteomes" id="UP000054321"/>
    </source>
</evidence>
<dbReference type="Proteomes" id="UP000054321">
    <property type="component" value="Unassembled WGS sequence"/>
</dbReference>
<evidence type="ECO:0000313" key="2">
    <source>
        <dbReference type="EMBL" id="KIN03996.1"/>
    </source>
</evidence>
<feature type="region of interest" description="Disordered" evidence="1">
    <location>
        <begin position="156"/>
        <end position="178"/>
    </location>
</feature>
<feature type="region of interest" description="Disordered" evidence="1">
    <location>
        <begin position="205"/>
        <end position="241"/>
    </location>
</feature>
<dbReference type="InParanoid" id="A0A0C3H741"/>
<feature type="compositionally biased region" description="Polar residues" evidence="1">
    <location>
        <begin position="207"/>
        <end position="238"/>
    </location>
</feature>
<name>A0A0C3H741_OIDMZ</name>
<accession>A0A0C3H741</accession>
<feature type="region of interest" description="Disordered" evidence="1">
    <location>
        <begin position="318"/>
        <end position="338"/>
    </location>
</feature>
<sequence length="408" mass="43839">MSLPGSSLSAKPKDKELTHFPATDLVTGGASGQSHLSGDFLTVPGCLDLPYSPCASDVGSPSEAREKQCFERPPVPAELNFGKQDCPSILIRDFMGSNRPIGCEMVTQSTATNSSPNECAHANRGNQSLDVQISSPDRPPSYPLVPRIRTGIPADELTSRESHPNNQAPQGSDSSAAIFTKPETPMFGRWSDGSGFSFDGMAASAKRGSTNDTGQNTIDYDNISPTSNVPPRSLSASPLQECLSPEDAPKSFYLDSETSVANRTIDARSDLYENVLDNSVLIINPVVSPSLNEGNAGECSSDDPLLSSQSAILGVPREISGELNPPGSHIQLQSNTKWDRRESKHHSIRTIYRQARTVFLRRRVLQLLIGRQLAGPTREGLRAISKGHLVNTANMLASESDSPRPSPC</sequence>
<dbReference type="OrthoDB" id="5407772at2759"/>